<protein>
    <submittedName>
        <fullName evidence="2">Metallophosphoesterase superfamily enzyme</fullName>
    </submittedName>
</protein>
<dbReference type="OrthoDB" id="18264at2157"/>
<reference evidence="2 5" key="1">
    <citation type="submission" date="2016-04" db="EMBL/GenBank/DDBJ databases">
        <authorList>
            <person name="Evans L.H."/>
            <person name="Alamgir A."/>
            <person name="Owens N."/>
            <person name="Weber N.D."/>
            <person name="Virtaneva K."/>
            <person name="Barbian K."/>
            <person name="Babar A."/>
            <person name="Rosenke K."/>
        </authorList>
    </citation>
    <scope>NUCLEOTIDE SEQUENCE [LARGE SCALE GENOMIC DNA]</scope>
    <source>
        <strain evidence="2">S5</strain>
        <strain evidence="5">S5(T) (JCM 30642 \VKM B-2941)</strain>
    </source>
</reference>
<dbReference type="GeneID" id="41588032"/>
<dbReference type="Proteomes" id="UP000187822">
    <property type="component" value="Chromosome I"/>
</dbReference>
<dbReference type="InterPro" id="IPR024173">
    <property type="entry name" value="Pesterase_MJ0037-like"/>
</dbReference>
<dbReference type="InterPro" id="IPR004376">
    <property type="entry name" value="Pesterase_MJ0037"/>
</dbReference>
<dbReference type="PANTHER" id="PTHR39323">
    <property type="entry name" value="BLR1149 PROTEIN"/>
    <property type="match status" value="1"/>
</dbReference>
<dbReference type="AlphaFoldDB" id="A0A1N5TZV2"/>
<dbReference type="CDD" id="cd07391">
    <property type="entry name" value="MPP_PF1019"/>
    <property type="match status" value="1"/>
</dbReference>
<dbReference type="NCBIfam" id="TIGR00024">
    <property type="entry name" value="SbcD_rel_arch"/>
    <property type="match status" value="1"/>
</dbReference>
<reference evidence="3" key="3">
    <citation type="submission" date="2016-06" db="EMBL/GenBank/DDBJ databases">
        <authorList>
            <person name="Olsen C.W."/>
            <person name="Carey S."/>
            <person name="Hinshaw L."/>
            <person name="Karasin A.I."/>
        </authorList>
    </citation>
    <scope>NUCLEOTIDE SEQUENCE [LARGE SCALE GENOMIC DNA]</scope>
    <source>
        <strain evidence="3">PM4</strain>
    </source>
</reference>
<evidence type="ECO:0000313" key="2">
    <source>
        <dbReference type="EMBL" id="SIM54071.1"/>
    </source>
</evidence>
<proteinExistence type="predicted"/>
<name>A0A1N5TZV2_9ARCH</name>
<sequence>MKDLEIRENVYISDLFCIYLSDISAAVISDLHLGFEEEMNLNGLFLPKLQRNHVEDKVSQIIERYNPEKLIINGDFKQEFRRNLPQEWDDVIHFIDRFTAKTELIFVRGNHDNYLQSILSKRGILEVDTYETENYYIYHGDKDLSYRKFTILGHEHPSIVLRDKIGGVYKIPAFVYDDKNQIAITPAMSFFSSGTDVTQSLLSDEHFTPVLKNIKDKNFRVFGITDDFGLVDFGFLYDLQTKNRVPYR</sequence>
<evidence type="ECO:0000313" key="5">
    <source>
        <dbReference type="Proteomes" id="UP000195607"/>
    </source>
</evidence>
<dbReference type="EMBL" id="LT671858">
    <property type="protein sequence ID" value="SIM54071.1"/>
    <property type="molecule type" value="Genomic_DNA"/>
</dbReference>
<dbReference type="RefSeq" id="WP_077076108.1">
    <property type="nucleotide sequence ID" value="NZ_LT671858.1"/>
</dbReference>
<reference evidence="4" key="2">
    <citation type="submission" date="2016-06" db="EMBL/GenBank/DDBJ databases">
        <authorList>
            <person name="Toshchakov V.S."/>
        </authorList>
    </citation>
    <scope>NUCLEOTIDE SEQUENCE [LARGE SCALE GENOMIC DNA]</scope>
    <source>
        <strain>PM4 (JCM 30641</strain>
        <strain evidence="4">\VKM B-2940)</strain>
    </source>
</reference>
<dbReference type="Gene3D" id="3.60.21.10">
    <property type="match status" value="1"/>
</dbReference>
<dbReference type="GO" id="GO:0016787">
    <property type="term" value="F:hydrolase activity"/>
    <property type="evidence" value="ECO:0007669"/>
    <property type="project" value="InterPro"/>
</dbReference>
<dbReference type="SUPFAM" id="SSF56300">
    <property type="entry name" value="Metallo-dependent phosphatases"/>
    <property type="match status" value="1"/>
</dbReference>
<gene>
    <name evidence="3" type="ORF">CPM_0752</name>
    <name evidence="2" type="ORF">CSP5_0756</name>
</gene>
<dbReference type="KEGG" id="cdiv:CPM_0752"/>
<evidence type="ECO:0000259" key="1">
    <source>
        <dbReference type="Pfam" id="PF00149"/>
    </source>
</evidence>
<feature type="domain" description="Calcineurin-like phosphoesterase" evidence="1">
    <location>
        <begin position="26"/>
        <end position="140"/>
    </location>
</feature>
<dbReference type="PANTHER" id="PTHR39323:SF1">
    <property type="entry name" value="BLR1149 PROTEIN"/>
    <property type="match status" value="1"/>
</dbReference>
<organism evidence="2 5">
    <name type="scientific">Cuniculiplasma divulgatum</name>
    <dbReference type="NCBI Taxonomy" id="1673428"/>
    <lineage>
        <taxon>Archaea</taxon>
        <taxon>Methanobacteriati</taxon>
        <taxon>Thermoplasmatota</taxon>
        <taxon>Thermoplasmata</taxon>
        <taxon>Thermoplasmatales</taxon>
        <taxon>Cuniculiplasmataceae</taxon>
        <taxon>Cuniculiplasma</taxon>
    </lineage>
</organism>
<dbReference type="InterPro" id="IPR004843">
    <property type="entry name" value="Calcineurin-like_PHP"/>
</dbReference>
<keyword evidence="4" id="KW-1185">Reference proteome</keyword>
<dbReference type="STRING" id="1673428.CPM_0752"/>
<dbReference type="PIRSF" id="PIRSF000887">
    <property type="entry name" value="Pesterase_MJ0037"/>
    <property type="match status" value="1"/>
</dbReference>
<evidence type="ECO:0000313" key="3">
    <source>
        <dbReference type="EMBL" id="SJK84600.1"/>
    </source>
</evidence>
<dbReference type="EMBL" id="LT719092">
    <property type="protein sequence ID" value="SJK84600.1"/>
    <property type="molecule type" value="Genomic_DNA"/>
</dbReference>
<accession>A0A1N5TZV2</accession>
<dbReference type="Proteomes" id="UP000195607">
    <property type="component" value="Chromosome I"/>
</dbReference>
<evidence type="ECO:0000313" key="4">
    <source>
        <dbReference type="Proteomes" id="UP000187822"/>
    </source>
</evidence>
<dbReference type="InterPro" id="IPR029052">
    <property type="entry name" value="Metallo-depent_PP-like"/>
</dbReference>
<dbReference type="Pfam" id="PF00149">
    <property type="entry name" value="Metallophos"/>
    <property type="match status" value="1"/>
</dbReference>